<dbReference type="PROSITE" id="PS50142">
    <property type="entry name" value="RNASE_3_2"/>
    <property type="match status" value="1"/>
</dbReference>
<organism evidence="2 3">
    <name type="scientific">Metarhizium anisopliae BRIP 53293</name>
    <dbReference type="NCBI Taxonomy" id="1291518"/>
    <lineage>
        <taxon>Eukaryota</taxon>
        <taxon>Fungi</taxon>
        <taxon>Dikarya</taxon>
        <taxon>Ascomycota</taxon>
        <taxon>Pezizomycotina</taxon>
        <taxon>Sordariomycetes</taxon>
        <taxon>Hypocreomycetidae</taxon>
        <taxon>Hypocreales</taxon>
        <taxon>Clavicipitaceae</taxon>
        <taxon>Metarhizium</taxon>
    </lineage>
</organism>
<dbReference type="SUPFAM" id="SSF69065">
    <property type="entry name" value="RNase III domain-like"/>
    <property type="match status" value="1"/>
</dbReference>
<dbReference type="Gene3D" id="1.10.1520.10">
    <property type="entry name" value="Ribonuclease III domain"/>
    <property type="match status" value="1"/>
</dbReference>
<dbReference type="Pfam" id="PF00636">
    <property type="entry name" value="Ribonuclease_3"/>
    <property type="match status" value="1"/>
</dbReference>
<dbReference type="GO" id="GO:0006396">
    <property type="term" value="P:RNA processing"/>
    <property type="evidence" value="ECO:0007669"/>
    <property type="project" value="InterPro"/>
</dbReference>
<sequence>MDFDHRFGAKIARCELAIAYTFNDKTLCAQALNAAADTAAIYRDGQAVRRLPKNDRLALYGDVVAEPVLCRRWFMEGRTTADWDHIRKVALCNGSLAERGFAHGLDTCVTLNSGTSHISVKMMATAVEAVLGAVHLDGGADALVAVMDRLRIVGPFHESVTFKTPTFEEFCLQIRRDLLTLRCIDPFRQGLKVPFCWNISFLLRV</sequence>
<proteinExistence type="predicted"/>
<dbReference type="CDD" id="cd00593">
    <property type="entry name" value="RIBOc"/>
    <property type="match status" value="1"/>
</dbReference>
<name>A0A0D9NMD6_METAN</name>
<dbReference type="STRING" id="1291518.A0A0D9NMD6"/>
<gene>
    <name evidence="2" type="ORF">H634G_10951</name>
</gene>
<protein>
    <recommendedName>
        <fullName evidence="1">RNase III domain-containing protein</fullName>
    </recommendedName>
</protein>
<dbReference type="InterPro" id="IPR036389">
    <property type="entry name" value="RNase_III_sf"/>
</dbReference>
<reference evidence="3" key="1">
    <citation type="journal article" date="2014" name="BMC Genomics">
        <title>The genome sequence of the biocontrol fungus Metarhizium anisopliae and comparative genomics of Metarhizium species.</title>
        <authorList>
            <person name="Pattemore J.A."/>
            <person name="Hane J.K."/>
            <person name="Williams A.H."/>
            <person name="Wilson B.A."/>
            <person name="Stodart B.J."/>
            <person name="Ash G.J."/>
        </authorList>
    </citation>
    <scope>NUCLEOTIDE SEQUENCE [LARGE SCALE GENOMIC DNA]</scope>
    <source>
        <strain evidence="3">BRIP 53293</strain>
    </source>
</reference>
<accession>A0A0D9NMD6</accession>
<dbReference type="AlphaFoldDB" id="A0A0D9NMD6"/>
<evidence type="ECO:0000259" key="1">
    <source>
        <dbReference type="PROSITE" id="PS50142"/>
    </source>
</evidence>
<dbReference type="SMART" id="SM00535">
    <property type="entry name" value="RIBOc"/>
    <property type="match status" value="1"/>
</dbReference>
<evidence type="ECO:0000313" key="3">
    <source>
        <dbReference type="Proteomes" id="UP000054544"/>
    </source>
</evidence>
<dbReference type="EMBL" id="KE384779">
    <property type="protein sequence ID" value="KJK73775.1"/>
    <property type="molecule type" value="Genomic_DNA"/>
</dbReference>
<dbReference type="InterPro" id="IPR000999">
    <property type="entry name" value="RNase_III_dom"/>
</dbReference>
<dbReference type="GO" id="GO:0004525">
    <property type="term" value="F:ribonuclease III activity"/>
    <property type="evidence" value="ECO:0007669"/>
    <property type="project" value="InterPro"/>
</dbReference>
<feature type="domain" description="RNase III" evidence="1">
    <location>
        <begin position="11"/>
        <end position="139"/>
    </location>
</feature>
<evidence type="ECO:0000313" key="2">
    <source>
        <dbReference type="EMBL" id="KJK73775.1"/>
    </source>
</evidence>
<keyword evidence="3" id="KW-1185">Reference proteome</keyword>
<dbReference type="Proteomes" id="UP000054544">
    <property type="component" value="Unassembled WGS sequence"/>
</dbReference>